<reference evidence="16" key="1">
    <citation type="submission" date="2020-05" db="UniProtKB">
        <authorList>
            <consortium name="EnsemblMetazoa"/>
        </authorList>
    </citation>
    <scope>IDENTIFICATION</scope>
    <source>
        <strain evidence="16">FUMOZ</strain>
    </source>
</reference>
<feature type="region of interest" description="Disordered" evidence="14">
    <location>
        <begin position="161"/>
        <end position="208"/>
    </location>
</feature>
<dbReference type="Pfam" id="PF00781">
    <property type="entry name" value="DAGK_cat"/>
    <property type="match status" value="1"/>
</dbReference>
<evidence type="ECO:0000256" key="9">
    <source>
        <dbReference type="ARBA" id="ARBA00022833"/>
    </source>
</evidence>
<feature type="region of interest" description="Disordered" evidence="14">
    <location>
        <begin position="393"/>
        <end position="545"/>
    </location>
</feature>
<evidence type="ECO:0000256" key="1">
    <source>
        <dbReference type="ARBA" id="ARBA00001383"/>
    </source>
</evidence>
<dbReference type="InterPro" id="IPR056383">
    <property type="entry name" value="DGKI-like_dom"/>
</dbReference>
<dbReference type="InterPro" id="IPR037607">
    <property type="entry name" value="DGK"/>
</dbReference>
<dbReference type="CDD" id="cd20802">
    <property type="entry name" value="C1_DGK_typeIV_rpt1"/>
    <property type="match status" value="1"/>
</dbReference>
<dbReference type="Pfam" id="PF00130">
    <property type="entry name" value="C1_1"/>
    <property type="match status" value="1"/>
</dbReference>
<dbReference type="EnsemblMetazoa" id="AFUN020012-RA">
    <property type="protein sequence ID" value="AFUN020012-PA"/>
    <property type="gene ID" value="AFUN020012"/>
</dbReference>
<keyword evidence="10 13" id="KW-0067">ATP-binding</keyword>
<dbReference type="SMART" id="SM00248">
    <property type="entry name" value="ANK"/>
    <property type="match status" value="2"/>
</dbReference>
<dbReference type="InterPro" id="IPR016064">
    <property type="entry name" value="NAD/diacylglycerol_kinase_sf"/>
</dbReference>
<organism evidence="16">
    <name type="scientific">Anopheles funestus</name>
    <name type="common">African malaria mosquito</name>
    <dbReference type="NCBI Taxonomy" id="62324"/>
    <lineage>
        <taxon>Eukaryota</taxon>
        <taxon>Metazoa</taxon>
        <taxon>Ecdysozoa</taxon>
        <taxon>Arthropoda</taxon>
        <taxon>Hexapoda</taxon>
        <taxon>Insecta</taxon>
        <taxon>Pterygota</taxon>
        <taxon>Neoptera</taxon>
        <taxon>Endopterygota</taxon>
        <taxon>Diptera</taxon>
        <taxon>Nematocera</taxon>
        <taxon>Culicoidea</taxon>
        <taxon>Culicidae</taxon>
        <taxon>Anophelinae</taxon>
        <taxon>Anopheles</taxon>
    </lineage>
</organism>
<evidence type="ECO:0000256" key="12">
    <source>
        <dbReference type="PROSITE-ProRule" id="PRU00023"/>
    </source>
</evidence>
<dbReference type="InterPro" id="IPR001206">
    <property type="entry name" value="Diacylglycerol_kinase_cat_dom"/>
</dbReference>
<dbReference type="STRING" id="62324.A0A4Y0BIP8"/>
<feature type="repeat" description="ANK" evidence="12">
    <location>
        <begin position="1503"/>
        <end position="1535"/>
    </location>
</feature>
<proteinExistence type="inferred from homology"/>
<dbReference type="SMART" id="SM00109">
    <property type="entry name" value="C1"/>
    <property type="match status" value="2"/>
</dbReference>
<keyword evidence="6 13" id="KW-0547">Nucleotide-binding</keyword>
<dbReference type="GO" id="GO:0010646">
    <property type="term" value="P:regulation of cell communication"/>
    <property type="evidence" value="ECO:0007669"/>
    <property type="project" value="UniProtKB-ARBA"/>
</dbReference>
<dbReference type="FunFam" id="1.25.40.20:FF:000204">
    <property type="entry name" value="Diacylglycerol kinase"/>
    <property type="match status" value="1"/>
</dbReference>
<dbReference type="GO" id="GO:0023051">
    <property type="term" value="P:regulation of signaling"/>
    <property type="evidence" value="ECO:0007669"/>
    <property type="project" value="UniProtKB-ARBA"/>
</dbReference>
<dbReference type="InterPro" id="IPR000756">
    <property type="entry name" value="Diacylglycerol_kin_accessory"/>
</dbReference>
<name>A0A4Y0BIP8_ANOFN</name>
<dbReference type="Gene3D" id="1.25.40.20">
    <property type="entry name" value="Ankyrin repeat-containing domain"/>
    <property type="match status" value="1"/>
</dbReference>
<feature type="compositionally biased region" description="Acidic residues" evidence="14">
    <location>
        <begin position="246"/>
        <end position="273"/>
    </location>
</feature>
<dbReference type="GO" id="GO:0005886">
    <property type="term" value="C:plasma membrane"/>
    <property type="evidence" value="ECO:0007669"/>
    <property type="project" value="TreeGrafter"/>
</dbReference>
<keyword evidence="11 12" id="KW-0040">ANK repeat</keyword>
<evidence type="ECO:0000256" key="5">
    <source>
        <dbReference type="ARBA" id="ARBA00022737"/>
    </source>
</evidence>
<feature type="repeat" description="ANK" evidence="12">
    <location>
        <begin position="1467"/>
        <end position="1489"/>
    </location>
</feature>
<dbReference type="GO" id="GO:0043052">
    <property type="term" value="P:thermotaxis"/>
    <property type="evidence" value="ECO:0007669"/>
    <property type="project" value="UniProtKB-ARBA"/>
</dbReference>
<feature type="compositionally biased region" description="Low complexity" evidence="14">
    <location>
        <begin position="186"/>
        <end position="195"/>
    </location>
</feature>
<feature type="compositionally biased region" description="Acidic residues" evidence="14">
    <location>
        <begin position="168"/>
        <end position="185"/>
    </location>
</feature>
<dbReference type="SMART" id="SM00046">
    <property type="entry name" value="DAGKc"/>
    <property type="match status" value="1"/>
</dbReference>
<feature type="domain" description="DAGKc" evidence="15">
    <location>
        <begin position="872"/>
        <end position="1006"/>
    </location>
</feature>
<dbReference type="PANTHER" id="PTHR11255:SF80">
    <property type="entry name" value="EYE-SPECIFIC DIACYLGLYCEROL KINASE"/>
    <property type="match status" value="1"/>
</dbReference>
<evidence type="ECO:0000256" key="14">
    <source>
        <dbReference type="SAM" id="MobiDB-lite"/>
    </source>
</evidence>
<feature type="compositionally biased region" description="Polar residues" evidence="14">
    <location>
        <begin position="443"/>
        <end position="458"/>
    </location>
</feature>
<dbReference type="FunFam" id="2.60.200.40:FF:000012">
    <property type="entry name" value="Diacylglycerol kinase"/>
    <property type="match status" value="1"/>
</dbReference>
<dbReference type="EC" id="2.7.1.107" evidence="13"/>
<evidence type="ECO:0000259" key="15">
    <source>
        <dbReference type="PROSITE" id="PS50146"/>
    </source>
</evidence>
<dbReference type="GO" id="GO:0008270">
    <property type="term" value="F:zinc ion binding"/>
    <property type="evidence" value="ECO:0007669"/>
    <property type="project" value="UniProtKB-KW"/>
</dbReference>
<evidence type="ECO:0000256" key="10">
    <source>
        <dbReference type="ARBA" id="ARBA00022840"/>
    </source>
</evidence>
<dbReference type="VEuPathDB" id="VectorBase:AFUN2_000796"/>
<dbReference type="VEuPathDB" id="VectorBase:AFUN020012"/>
<keyword evidence="5" id="KW-0677">Repeat</keyword>
<dbReference type="PROSITE" id="PS50297">
    <property type="entry name" value="ANK_REP_REGION"/>
    <property type="match status" value="2"/>
</dbReference>
<feature type="region of interest" description="Disordered" evidence="14">
    <location>
        <begin position="1338"/>
        <end position="1399"/>
    </location>
</feature>
<dbReference type="Pfam" id="PF23578">
    <property type="entry name" value="DGKI"/>
    <property type="match status" value="1"/>
</dbReference>
<dbReference type="InterPro" id="IPR002219">
    <property type="entry name" value="PKC_DAG/PE"/>
</dbReference>
<evidence type="ECO:0000256" key="4">
    <source>
        <dbReference type="ARBA" id="ARBA00022723"/>
    </source>
</evidence>
<dbReference type="InterPro" id="IPR036770">
    <property type="entry name" value="Ankyrin_rpt-contain_sf"/>
</dbReference>
<dbReference type="SUPFAM" id="SSF48403">
    <property type="entry name" value="Ankyrin repeat"/>
    <property type="match status" value="1"/>
</dbReference>
<evidence type="ECO:0000256" key="7">
    <source>
        <dbReference type="ARBA" id="ARBA00022771"/>
    </source>
</evidence>
<protein>
    <recommendedName>
        <fullName evidence="13">Diacylglycerol kinase</fullName>
        <shortName evidence="13">DAG kinase</shortName>
        <ecNumber evidence="13">2.7.1.107</ecNumber>
    </recommendedName>
</protein>
<dbReference type="SUPFAM" id="SSF111331">
    <property type="entry name" value="NAD kinase/diacylglycerol kinase-like"/>
    <property type="match status" value="1"/>
</dbReference>
<dbReference type="FunFam" id="3.40.50.10330:FF:000020">
    <property type="entry name" value="Diacylglycerol kinase"/>
    <property type="match status" value="1"/>
</dbReference>
<accession>A0A4Y0BIP8</accession>
<evidence type="ECO:0000256" key="8">
    <source>
        <dbReference type="ARBA" id="ARBA00022777"/>
    </source>
</evidence>
<keyword evidence="8 13" id="KW-0418">Kinase</keyword>
<sequence>MHRLRNTFTRSRTPTGAEMKTQSSLEVPKQVRSASFDEIQLEAQRSCQQRSLSVAAASADEPSMAGAGTSGVGSLLLQVPQTTPGQRSRSFDLAGSASDEGSAVAAAFLDVPKRFQRRKSSSKTPPPCIHCLYLEEYRRLIGVEQRLYYDSEEYQAYVDYTSSSCSSGDDEDDGDDADADEDGNNESEPAANVSGAEEEEGAVGGTGVSVNRVAAVGLAGPSGDAGGSVESRGNFTEGYYDYNYYYDDDDDDDDDDYGDEVEADDDNEDNSETETERRKRGKECKKERTFGLEAPAYDYASLFRRVSPRRRPPVDDDGACSSNVLLEAPAVASPCRITLTLSPTKPDDDEQCVDYDHSSTIEPARLGEIALMLPDEDDAAASIVPEPRVVLSNESLPIAGPTTLQSTSDAQPEPAGEAVEPSPPNRTRRRSISRQEAIIVEPTGSSLENVSNASDSRPTSPPRSCPLVPDIQTELTDLEQDNQLPQQRPPQRGRAASMGPIIPSSSQPPPLLPTYPSYHPSATSSVLPRLPLESPPPSAGITVQPSQPADFVRDIYLQVPDLKRDRAASVDSCFTKVTGAKTEELQPPPDGACLNLLAVPSSGAVRSRSVDIVLPTEEQARYKALALAGPSGVGSSTGAGTSGYASSSVATGGHLAPGVRGGDPHGRQIRCTPDWSENAVSGDHLWVPTSVSGDCCYVGDNDCTKHGPRMKCAACKIISHASCISVLMERSQLQCKPTFRDVGVRQYREQTKTTHHWVHRRTEKGKCKQCGKSLQAKLTFSSKEIVALSCAWCKASYHNKEACFNPERIGEECTLGAHRSIVVPPSWIVKLPRKGNFKSSLRKTPQKKKKAGKKVSIPREPRTFVIKPIPTANITPVLVFINPKSGGNQGAKLLQKFQWLLNPRQVFDLTQGGPRMGLELFRKVPQLRILACGGDGTVGWVLSVLDQINFVPPPAVGVLPLGTGNDLARALGWGGGYTDEPIGKILANIGNSDTVLLDRWSLKVEPNTSVPNTGDGKDNLPLNVVNNYFSLGVDAHIALEFHEAREAHPEKFNSRLRNKMFYGQAGGKDLLKRKWKGLAEFVTLECDGKDLTPKLKEHKVHAIVFLNIPSYGGGTHPWNKSGGQFEPATDDGMIEVVGLTTYQLPLLQAGGHGTCITQCRTARIVTSKTIPMQVDGEACKLNPSNIELTLLNKAVMLAKKKPGRANVPQEKLESLNISLMKIMMADYEQHHYDKELLRQSAVTLGSLEVPVTDLEQMRVLINKYCSEQLDSPKLSPDWCFIDSCTAERFFRVDRAQENLHFITDIATDCVFVLDQESPTLPQTPEDEHRRLGAQGPLVTSSLESSDGTASPFSPHAGKLLDRSLSGPPAASDIPSRNSSQGSHEADGTHPRTRLVHDSVGNGQSLDQMVNFKSFHERLFGLNEDAFGFSNLLEKTTDAVIKAAKTGDLVMLKDLHLQGYSLLSIDSTGQTALHHGARCGHKDIVRYLISYAPSSIINMIDNETGQTALHKAAAGRQRSICYMLVAGGANLNIQDNDGRTARMLASNADDFELAFYLENQEQFQLIDFRSNNI</sequence>
<keyword evidence="9" id="KW-0862">Zinc</keyword>
<comment type="similarity">
    <text evidence="2 13">Belongs to the eukaryotic diacylglycerol kinase family.</text>
</comment>
<keyword evidence="7" id="KW-0863">Zinc-finger</keyword>
<feature type="compositionally biased region" description="Polar residues" evidence="14">
    <location>
        <begin position="1"/>
        <end position="25"/>
    </location>
</feature>
<feature type="compositionally biased region" description="Low complexity" evidence="14">
    <location>
        <begin position="485"/>
        <end position="505"/>
    </location>
</feature>
<dbReference type="PANTHER" id="PTHR11255">
    <property type="entry name" value="DIACYLGLYCEROL KINASE"/>
    <property type="match status" value="1"/>
</dbReference>
<evidence type="ECO:0000256" key="13">
    <source>
        <dbReference type="RuleBase" id="RU361128"/>
    </source>
</evidence>
<dbReference type="GO" id="GO:0005524">
    <property type="term" value="F:ATP binding"/>
    <property type="evidence" value="ECO:0007669"/>
    <property type="project" value="UniProtKB-KW"/>
</dbReference>
<dbReference type="InterPro" id="IPR017438">
    <property type="entry name" value="ATP-NAD_kinase_N"/>
</dbReference>
<dbReference type="PROSITE" id="PS50088">
    <property type="entry name" value="ANK_REPEAT"/>
    <property type="match status" value="2"/>
</dbReference>
<dbReference type="Gene3D" id="2.60.200.40">
    <property type="match status" value="1"/>
</dbReference>
<dbReference type="PROSITE" id="PS50146">
    <property type="entry name" value="DAGK"/>
    <property type="match status" value="1"/>
</dbReference>
<feature type="compositionally biased region" description="Polar residues" evidence="14">
    <location>
        <begin position="1338"/>
        <end position="1351"/>
    </location>
</feature>
<dbReference type="GO" id="GO:0004143">
    <property type="term" value="F:ATP-dependent diacylglycerol kinase activity"/>
    <property type="evidence" value="ECO:0007669"/>
    <property type="project" value="UniProtKB-EC"/>
</dbReference>
<dbReference type="CDD" id="cd20855">
    <property type="entry name" value="C1_DGK_typeIV_rpt2"/>
    <property type="match status" value="1"/>
</dbReference>
<evidence type="ECO:0000256" key="3">
    <source>
        <dbReference type="ARBA" id="ARBA00022679"/>
    </source>
</evidence>
<evidence type="ECO:0000256" key="6">
    <source>
        <dbReference type="ARBA" id="ARBA00022741"/>
    </source>
</evidence>
<keyword evidence="3 13" id="KW-0808">Transferase</keyword>
<comment type="catalytic activity">
    <reaction evidence="1 13">
        <text>a 1,2-diacyl-sn-glycerol + ATP = a 1,2-diacyl-sn-glycero-3-phosphate + ADP + H(+)</text>
        <dbReference type="Rhea" id="RHEA:10272"/>
        <dbReference type="ChEBI" id="CHEBI:15378"/>
        <dbReference type="ChEBI" id="CHEBI:17815"/>
        <dbReference type="ChEBI" id="CHEBI:30616"/>
        <dbReference type="ChEBI" id="CHEBI:58608"/>
        <dbReference type="ChEBI" id="CHEBI:456216"/>
        <dbReference type="EC" id="2.7.1.107"/>
    </reaction>
</comment>
<dbReference type="SMART" id="SM00045">
    <property type="entry name" value="DAGKa"/>
    <property type="match status" value="1"/>
</dbReference>
<evidence type="ECO:0000313" key="16">
    <source>
        <dbReference type="EnsemblMetazoa" id="AFUN020012-PA"/>
    </source>
</evidence>
<dbReference type="Gene3D" id="3.40.50.10330">
    <property type="entry name" value="Probable inorganic polyphosphate/atp-NAD kinase, domain 1"/>
    <property type="match status" value="1"/>
</dbReference>
<feature type="compositionally biased region" description="Low complexity" evidence="14">
    <location>
        <begin position="514"/>
        <end position="532"/>
    </location>
</feature>
<dbReference type="Pfam" id="PF12796">
    <property type="entry name" value="Ank_2"/>
    <property type="match status" value="1"/>
</dbReference>
<feature type="region of interest" description="Disordered" evidence="14">
    <location>
        <begin position="1"/>
        <end position="31"/>
    </location>
</feature>
<dbReference type="Pfam" id="PF00609">
    <property type="entry name" value="DAGK_acc"/>
    <property type="match status" value="1"/>
</dbReference>
<keyword evidence="4" id="KW-0479">Metal-binding</keyword>
<evidence type="ECO:0000256" key="11">
    <source>
        <dbReference type="ARBA" id="ARBA00023043"/>
    </source>
</evidence>
<dbReference type="GO" id="GO:0007200">
    <property type="term" value="P:phospholipase C-activating G protein-coupled receptor signaling pathway"/>
    <property type="evidence" value="ECO:0007669"/>
    <property type="project" value="InterPro"/>
</dbReference>
<feature type="region of interest" description="Disordered" evidence="14">
    <location>
        <begin position="239"/>
        <end position="285"/>
    </location>
</feature>
<evidence type="ECO:0000256" key="2">
    <source>
        <dbReference type="ARBA" id="ARBA00009280"/>
    </source>
</evidence>
<dbReference type="InterPro" id="IPR002110">
    <property type="entry name" value="Ankyrin_rpt"/>
</dbReference>